<evidence type="ECO:0000256" key="2">
    <source>
        <dbReference type="ARBA" id="ARBA00022840"/>
    </source>
</evidence>
<dbReference type="Pfam" id="PF00196">
    <property type="entry name" value="GerE"/>
    <property type="match status" value="1"/>
</dbReference>
<keyword evidence="2" id="KW-0067">ATP-binding</keyword>
<dbReference type="GO" id="GO:0006355">
    <property type="term" value="P:regulation of DNA-templated transcription"/>
    <property type="evidence" value="ECO:0007669"/>
    <property type="project" value="InterPro"/>
</dbReference>
<accession>A0A3D9T5G6</accession>
<gene>
    <name evidence="4" type="ORF">DFJ69_4536</name>
</gene>
<evidence type="ECO:0000259" key="3">
    <source>
        <dbReference type="PROSITE" id="PS50043"/>
    </source>
</evidence>
<dbReference type="GO" id="GO:0003677">
    <property type="term" value="F:DNA binding"/>
    <property type="evidence" value="ECO:0007669"/>
    <property type="project" value="InterPro"/>
</dbReference>
<dbReference type="Gene3D" id="1.25.40.10">
    <property type="entry name" value="Tetratricopeptide repeat domain"/>
    <property type="match status" value="1"/>
</dbReference>
<dbReference type="RefSeq" id="WP_211328702.1">
    <property type="nucleotide sequence ID" value="NZ_QTTT01000001.1"/>
</dbReference>
<dbReference type="CDD" id="cd06170">
    <property type="entry name" value="LuxR_C_like"/>
    <property type="match status" value="1"/>
</dbReference>
<dbReference type="SUPFAM" id="SSF46894">
    <property type="entry name" value="C-terminal effector domain of the bipartite response regulators"/>
    <property type="match status" value="1"/>
</dbReference>
<dbReference type="EMBL" id="QTTT01000001">
    <property type="protein sequence ID" value="REE99031.1"/>
    <property type="molecule type" value="Genomic_DNA"/>
</dbReference>
<dbReference type="Pfam" id="PF13191">
    <property type="entry name" value="AAA_16"/>
    <property type="match status" value="1"/>
</dbReference>
<dbReference type="PANTHER" id="PTHR16305">
    <property type="entry name" value="TESTICULAR SOLUBLE ADENYLYL CYCLASE"/>
    <property type="match status" value="1"/>
</dbReference>
<dbReference type="InterPro" id="IPR011990">
    <property type="entry name" value="TPR-like_helical_dom_sf"/>
</dbReference>
<dbReference type="SUPFAM" id="SSF52540">
    <property type="entry name" value="P-loop containing nucleoside triphosphate hydrolases"/>
    <property type="match status" value="1"/>
</dbReference>
<dbReference type="Gene3D" id="1.10.10.10">
    <property type="entry name" value="Winged helix-like DNA-binding domain superfamily/Winged helix DNA-binding domain"/>
    <property type="match status" value="1"/>
</dbReference>
<dbReference type="InterPro" id="IPR036388">
    <property type="entry name" value="WH-like_DNA-bd_sf"/>
</dbReference>
<name>A0A3D9T5G6_9ACTN</name>
<evidence type="ECO:0000256" key="1">
    <source>
        <dbReference type="ARBA" id="ARBA00022741"/>
    </source>
</evidence>
<dbReference type="InterPro" id="IPR000792">
    <property type="entry name" value="Tscrpt_reg_LuxR_C"/>
</dbReference>
<dbReference type="GO" id="GO:0005737">
    <property type="term" value="C:cytoplasm"/>
    <property type="evidence" value="ECO:0007669"/>
    <property type="project" value="TreeGrafter"/>
</dbReference>
<reference evidence="4 5" key="1">
    <citation type="submission" date="2018-08" db="EMBL/GenBank/DDBJ databases">
        <title>Sequencing the genomes of 1000 actinobacteria strains.</title>
        <authorList>
            <person name="Klenk H.-P."/>
        </authorList>
    </citation>
    <scope>NUCLEOTIDE SEQUENCE [LARGE SCALE GENOMIC DNA]</scope>
    <source>
        <strain evidence="4 5">DSM 43927</strain>
    </source>
</reference>
<dbReference type="SMART" id="SM00421">
    <property type="entry name" value="HTH_LUXR"/>
    <property type="match status" value="1"/>
</dbReference>
<feature type="domain" description="HTH luxR-type" evidence="3">
    <location>
        <begin position="851"/>
        <end position="917"/>
    </location>
</feature>
<dbReference type="InterPro" id="IPR016032">
    <property type="entry name" value="Sig_transdc_resp-reg_C-effctor"/>
</dbReference>
<comment type="caution">
    <text evidence="4">The sequence shown here is derived from an EMBL/GenBank/DDBJ whole genome shotgun (WGS) entry which is preliminary data.</text>
</comment>
<protein>
    <submittedName>
        <fullName evidence="4">Regulatory LuxR family protein</fullName>
    </submittedName>
</protein>
<evidence type="ECO:0000313" key="4">
    <source>
        <dbReference type="EMBL" id="REE99031.1"/>
    </source>
</evidence>
<organism evidence="4 5">
    <name type="scientific">Thermomonospora umbrina</name>
    <dbReference type="NCBI Taxonomy" id="111806"/>
    <lineage>
        <taxon>Bacteria</taxon>
        <taxon>Bacillati</taxon>
        <taxon>Actinomycetota</taxon>
        <taxon>Actinomycetes</taxon>
        <taxon>Streptosporangiales</taxon>
        <taxon>Thermomonosporaceae</taxon>
        <taxon>Thermomonospora</taxon>
    </lineage>
</organism>
<dbReference type="PRINTS" id="PR00038">
    <property type="entry name" value="HTHLUXR"/>
</dbReference>
<keyword evidence="1" id="KW-0547">Nucleotide-binding</keyword>
<dbReference type="GO" id="GO:0005524">
    <property type="term" value="F:ATP binding"/>
    <property type="evidence" value="ECO:0007669"/>
    <property type="project" value="UniProtKB-KW"/>
</dbReference>
<dbReference type="Proteomes" id="UP000256661">
    <property type="component" value="Unassembled WGS sequence"/>
</dbReference>
<sequence>MLIGRGKEQVALDRQLTATRSGKAGALVIRGEPGVGKSAMLDYAAEADGFRVVRAQGSDFESELPFAGLHMLLGSSLDRLPALPEPQAQALGAALGATGAAAGDRFLVGLAVLSLLAELAEERPVLCLVDDAQWWDRASVEAMVFAARRLDHDGVMMVFAVRDAGDTDALDVLGGLPELHLSGLDREAARALLARHSPELAPAVRDRILKEADGNPLALIELPAGLEAEQRSGRPPFGPQDRTSLPLPGRLQRAFGVRAAGLSEAAGTLLLTAAAEETGDLDVVVRAAARFGAGPAELLEAEQTGLLLLSDGRLAFRHPLARAAVLQAAPVARRMMVHRALAAEIITGSDDEAADRAAWHLASAATGPDEQVAARLEEAALRAETKSGFGAQAAALERAAELTPDRDRRAARLVCAAEAAAAGGDIHRAAEIAGHCDNDPLDGSLAARLACVRATVEFDIGSPLTAGRMLFGAATDPERPPSTELAASMLVDAIRNAYYGCDPELATQAASALMELVGEMPLTSALMGLARLLDNDWAYAIPRIRAFTEEVRSRPPGSLAPRERLAVVGMSLITGDERGALTLLEQLTDEVRDHAMVGWLPVTLKQLAFAEFFTGRMRDARAHAEEGLALAESTGQAPHAAHLRCVLAWFPALAGDERRCRDLVEAPLLSAARRQDAGSAFYGMQALVLLESGLGQYRRMLERFDAAFNSVGGFWITYCAPDQIEAAVRIGQPGRASESLEKYIAGAHGSGQSWAQAVAQRCLALTASGDAVDEHYRAALDLHRLGGRPFEEARTTLLYGEYLRRSRRKAEARTHLRAALETFERFGAVPWAERARAEIRATGVPTPSPRLGSSLDLLTPQELQVVRLAALGMSNRDIAIRLFLSPRTVGYHLYKAFPKLGVSSRSDLSGIDFSAVA</sequence>
<dbReference type="InterPro" id="IPR041664">
    <property type="entry name" value="AAA_16"/>
</dbReference>
<dbReference type="PROSITE" id="PS50043">
    <property type="entry name" value="HTH_LUXR_2"/>
    <property type="match status" value="1"/>
</dbReference>
<proteinExistence type="predicted"/>
<dbReference type="GO" id="GO:0004016">
    <property type="term" value="F:adenylate cyclase activity"/>
    <property type="evidence" value="ECO:0007669"/>
    <property type="project" value="TreeGrafter"/>
</dbReference>
<dbReference type="InterPro" id="IPR027417">
    <property type="entry name" value="P-loop_NTPase"/>
</dbReference>
<dbReference type="PANTHER" id="PTHR16305:SF35">
    <property type="entry name" value="TRANSCRIPTIONAL ACTIVATOR DOMAIN"/>
    <property type="match status" value="1"/>
</dbReference>
<keyword evidence="5" id="KW-1185">Reference proteome</keyword>
<dbReference type="AlphaFoldDB" id="A0A3D9T5G6"/>
<evidence type="ECO:0000313" key="5">
    <source>
        <dbReference type="Proteomes" id="UP000256661"/>
    </source>
</evidence>